<evidence type="ECO:0000313" key="2">
    <source>
        <dbReference type="Proteomes" id="UP000253324"/>
    </source>
</evidence>
<dbReference type="Proteomes" id="UP000253324">
    <property type="component" value="Unassembled WGS sequence"/>
</dbReference>
<protein>
    <submittedName>
        <fullName evidence="1">Uncharacterized protein</fullName>
    </submittedName>
</protein>
<reference evidence="1 2" key="1">
    <citation type="submission" date="2018-07" db="EMBL/GenBank/DDBJ databases">
        <title>Genomic Encyclopedia of Type Strains, Phase III (KMG-III): the genomes of soil and plant-associated and newly described type strains.</title>
        <authorList>
            <person name="Whitman W."/>
        </authorList>
    </citation>
    <scope>NUCLEOTIDE SEQUENCE [LARGE SCALE GENOMIC DNA]</scope>
    <source>
        <strain evidence="1 2">31-25a</strain>
    </source>
</reference>
<sequence>MRIHKPMRPTEYPSRSYDCQLALEPEFRRAVDFLASEAGEAGWSSNEITRAIVGLALAYAADQHMDRTPASTMNIRRLFLN</sequence>
<comment type="caution">
    <text evidence="1">The sequence shown here is derived from an EMBL/GenBank/DDBJ whole genome shotgun (WGS) entry which is preliminary data.</text>
</comment>
<dbReference type="RefSeq" id="WP_114428275.1">
    <property type="nucleotide sequence ID" value="NZ_QPJM01000001.1"/>
</dbReference>
<accession>A0A368Z5H5</accession>
<organism evidence="1 2">
    <name type="scientific">Phyllobacterium bourgognense</name>
    <dbReference type="NCBI Taxonomy" id="314236"/>
    <lineage>
        <taxon>Bacteria</taxon>
        <taxon>Pseudomonadati</taxon>
        <taxon>Pseudomonadota</taxon>
        <taxon>Alphaproteobacteria</taxon>
        <taxon>Hyphomicrobiales</taxon>
        <taxon>Phyllobacteriaceae</taxon>
        <taxon>Phyllobacterium</taxon>
    </lineage>
</organism>
<dbReference type="AlphaFoldDB" id="A0A368Z5H5"/>
<dbReference type="OrthoDB" id="7774794at2"/>
<gene>
    <name evidence="1" type="ORF">C7476_101470</name>
</gene>
<dbReference type="EMBL" id="QPJM01000001">
    <property type="protein sequence ID" value="RCW87702.1"/>
    <property type="molecule type" value="Genomic_DNA"/>
</dbReference>
<keyword evidence="2" id="KW-1185">Reference proteome</keyword>
<evidence type="ECO:0000313" key="1">
    <source>
        <dbReference type="EMBL" id="RCW87702.1"/>
    </source>
</evidence>
<name>A0A368Z5H5_9HYPH</name>
<proteinExistence type="predicted"/>